<gene>
    <name evidence="1" type="ORF">C4K68_12105</name>
</gene>
<evidence type="ECO:0000313" key="2">
    <source>
        <dbReference type="Proteomes" id="UP000238196"/>
    </source>
</evidence>
<evidence type="ECO:0000313" key="1">
    <source>
        <dbReference type="EMBL" id="PPC77149.1"/>
    </source>
</evidence>
<name>A0A2S5KRJ6_9PROT</name>
<protein>
    <submittedName>
        <fullName evidence="1">Uncharacterized protein</fullName>
    </submittedName>
</protein>
<proteinExistence type="predicted"/>
<sequence length="363" mass="40789">MLGFLQEGIEQRLRCSANPFLHLSQLQTMDSRILTLLQTSCQFIKPSELLEAEPELQFLLSADLSALEHLATLSHRLSLNDLLYLTQLWLRTHNILPAQIVERCHACRAGFKAGHFNRWLVRVYALWGMQPDQLALSSWSFATLWLQKCHACPGLKNADTLDDIAALYDDDQLVEDMLVVEQQLEQGGPLPLGEERLLRLQRAQRLSPQLLYRWGGSAAIEHWALQPESSALRWYGAQPLNKYQLRDAIEQIAGDTVGTARRQIWLIAGAALPASLFAALFGDGEEHDASAHQLKEPLFAWFTAHHSELAEGLLNGVDLTRSDVGSLWHSGYQGHRQALADFWNRQGASDKWFSPTALGGGLW</sequence>
<organism evidence="1 2">
    <name type="scientific">Proteobacteria bacterium 228</name>
    <dbReference type="NCBI Taxonomy" id="2083153"/>
    <lineage>
        <taxon>Bacteria</taxon>
        <taxon>Pseudomonadati</taxon>
        <taxon>Pseudomonadota</taxon>
    </lineage>
</organism>
<reference evidence="1 2" key="1">
    <citation type="submission" date="2018-02" db="EMBL/GenBank/DDBJ databases">
        <title>novel marine gammaproteobacteria from coastal saline agro ecosystem.</title>
        <authorList>
            <person name="Krishnan R."/>
            <person name="Ramesh Kumar N."/>
        </authorList>
    </citation>
    <scope>NUCLEOTIDE SEQUENCE [LARGE SCALE GENOMIC DNA]</scope>
    <source>
        <strain evidence="1 2">228</strain>
    </source>
</reference>
<comment type="caution">
    <text evidence="1">The sequence shown here is derived from an EMBL/GenBank/DDBJ whole genome shotgun (WGS) entry which is preliminary data.</text>
</comment>
<dbReference type="EMBL" id="PRLP01000035">
    <property type="protein sequence ID" value="PPC77149.1"/>
    <property type="molecule type" value="Genomic_DNA"/>
</dbReference>
<accession>A0A2S5KRJ6</accession>
<dbReference type="Proteomes" id="UP000238196">
    <property type="component" value="Unassembled WGS sequence"/>
</dbReference>
<dbReference type="AlphaFoldDB" id="A0A2S5KRJ6"/>